<name>A0A481YT32_9VIRU</name>
<sequence length="123" mass="14466">MGIFRFITSFNIYVHGHYLTVLVYKHRYDRNYQQHYLIGYQVANSLGRRTSNLYRCLRDRGITLDTLSEQKIKELISNGTLIQGANSITLIPYDEGRKYIEQCEMNEIEEAANILIRMSKKLI</sequence>
<reference evidence="1" key="1">
    <citation type="journal article" date="2019" name="MBio">
        <title>Virus Genomes from Deep Sea Sediments Expand the Ocean Megavirome and Support Independent Origins of Viral Gigantism.</title>
        <authorList>
            <person name="Backstrom D."/>
            <person name="Yutin N."/>
            <person name="Jorgensen S.L."/>
            <person name="Dharamshi J."/>
            <person name="Homa F."/>
            <person name="Zaremba-Niedwiedzka K."/>
            <person name="Spang A."/>
            <person name="Wolf Y.I."/>
            <person name="Koonin E.V."/>
            <person name="Ettema T.J."/>
        </authorList>
    </citation>
    <scope>NUCLEOTIDE SEQUENCE</scope>
</reference>
<evidence type="ECO:0000313" key="1">
    <source>
        <dbReference type="EMBL" id="QBK85646.1"/>
    </source>
</evidence>
<gene>
    <name evidence="1" type="ORF">LCMAC101_02410</name>
</gene>
<dbReference type="EMBL" id="MK500327">
    <property type="protein sequence ID" value="QBK85646.1"/>
    <property type="molecule type" value="Genomic_DNA"/>
</dbReference>
<accession>A0A481YT32</accession>
<organism evidence="1">
    <name type="scientific">Marseillevirus LCMAC101</name>
    <dbReference type="NCBI Taxonomy" id="2506602"/>
    <lineage>
        <taxon>Viruses</taxon>
        <taxon>Varidnaviria</taxon>
        <taxon>Bamfordvirae</taxon>
        <taxon>Nucleocytoviricota</taxon>
        <taxon>Megaviricetes</taxon>
        <taxon>Pimascovirales</taxon>
        <taxon>Pimascovirales incertae sedis</taxon>
        <taxon>Marseilleviridae</taxon>
    </lineage>
</organism>
<proteinExistence type="predicted"/>
<protein>
    <submittedName>
        <fullName evidence="1">Uncharacterized protein</fullName>
    </submittedName>
</protein>